<evidence type="ECO:0000256" key="6">
    <source>
        <dbReference type="ARBA" id="ARBA00040451"/>
    </source>
</evidence>
<dbReference type="GO" id="GO:0031625">
    <property type="term" value="F:ubiquitin protein ligase binding"/>
    <property type="evidence" value="ECO:0007669"/>
    <property type="project" value="InterPro"/>
</dbReference>
<comment type="pathway">
    <text evidence="1">Protein modification; protein ubiquitination.</text>
</comment>
<reference evidence="9" key="1">
    <citation type="submission" date="2022-11" db="UniProtKB">
        <authorList>
            <consortium name="WormBaseParasite"/>
        </authorList>
    </citation>
    <scope>IDENTIFICATION</scope>
</reference>
<dbReference type="AlphaFoldDB" id="A0A914KTZ2"/>
<dbReference type="WBParaSite" id="Minc3s00114g05019">
    <property type="protein sequence ID" value="Minc3s00114g05019"/>
    <property type="gene ID" value="Minc3s00114g05019"/>
</dbReference>
<dbReference type="Gene3D" id="1.20.1310.10">
    <property type="entry name" value="Cullin Repeats"/>
    <property type="match status" value="2"/>
</dbReference>
<feature type="domain" description="Cullin N-terminal" evidence="7">
    <location>
        <begin position="231"/>
        <end position="529"/>
    </location>
</feature>
<evidence type="ECO:0000313" key="8">
    <source>
        <dbReference type="Proteomes" id="UP000887563"/>
    </source>
</evidence>
<dbReference type="Proteomes" id="UP000887563">
    <property type="component" value="Unplaced"/>
</dbReference>
<sequence>MHSYNIKNPNLSVELIHEIVNFLPFDFKWKDFQVSLIFNNLLLKNQRHFIILSKRVKKILNGLTFKRTQFEQFSRTLKDVSLGNLNLLNEKANLSFHYCKIIGVVLVKYNLPFSFRFDSVAWPTSYFLNVNRENMIQYVSCKMKILENLCELSVNMVQVNFPTVQNDIGHIAGNIMILMHFTDEITSIIQVSIKIVLKKMAQHKMESLLLLGSNNNNVIFEEEWAKSLPVVRNLLCRQNVSKFEWQDLFSTNNRITSWVDSGNEKLLSVLKEELTKHVGEAANKILPHSDVDSLLKAYIQEWEGYSILCRYLPLPFCFVEKREKESKSGRNKQGMQVRELMLDRWNKYVFSKISTRLLNAAMSLIDRERNGELVNSQHIIGVQESFVDLSIVGNLNYAEQFEEQYITFTEQFYSSRTSQLLAENGVLAYMAYVDEKLVEEEERAKKYLDGETDGKSKGKLMEKCVQVLIINYQDQILAEAPGLIKSGQIDRLQILYRLINRTLDGIPTLLDALRSHICEEGLAAMKAHAAEICTDSERFANLNRYRAGMSRFPKPLTFFSTREGLIFF</sequence>
<keyword evidence="3" id="KW-1017">Isopeptide bond</keyword>
<proteinExistence type="inferred from homology"/>
<evidence type="ECO:0000256" key="1">
    <source>
        <dbReference type="ARBA" id="ARBA00004906"/>
    </source>
</evidence>
<dbReference type="InterPro" id="IPR001373">
    <property type="entry name" value="Cullin_N"/>
</dbReference>
<dbReference type="InterPro" id="IPR016159">
    <property type="entry name" value="Cullin_repeat-like_dom_sf"/>
</dbReference>
<evidence type="ECO:0000256" key="4">
    <source>
        <dbReference type="ARBA" id="ARBA00022786"/>
    </source>
</evidence>
<evidence type="ECO:0000256" key="3">
    <source>
        <dbReference type="ARBA" id="ARBA00022499"/>
    </source>
</evidence>
<organism evidence="8 9">
    <name type="scientific">Meloidogyne incognita</name>
    <name type="common">Southern root-knot nematode worm</name>
    <name type="synonym">Oxyuris incognita</name>
    <dbReference type="NCBI Taxonomy" id="6306"/>
    <lineage>
        <taxon>Eukaryota</taxon>
        <taxon>Metazoa</taxon>
        <taxon>Ecdysozoa</taxon>
        <taxon>Nematoda</taxon>
        <taxon>Chromadorea</taxon>
        <taxon>Rhabditida</taxon>
        <taxon>Tylenchina</taxon>
        <taxon>Tylenchomorpha</taxon>
        <taxon>Tylenchoidea</taxon>
        <taxon>Meloidogynidae</taxon>
        <taxon>Meloidogyninae</taxon>
        <taxon>Meloidogyne</taxon>
        <taxon>Meloidogyne incognita group</taxon>
    </lineage>
</organism>
<evidence type="ECO:0000259" key="7">
    <source>
        <dbReference type="Pfam" id="PF00888"/>
    </source>
</evidence>
<keyword evidence="4" id="KW-0833">Ubl conjugation pathway</keyword>
<evidence type="ECO:0000256" key="5">
    <source>
        <dbReference type="ARBA" id="ARBA00022843"/>
    </source>
</evidence>
<dbReference type="SUPFAM" id="SSF74788">
    <property type="entry name" value="Cullin repeat-like"/>
    <property type="match status" value="1"/>
</dbReference>
<evidence type="ECO:0000313" key="9">
    <source>
        <dbReference type="WBParaSite" id="Minc3s00114g05019"/>
    </source>
</evidence>
<dbReference type="Pfam" id="PF00888">
    <property type="entry name" value="Cullin"/>
    <property type="match status" value="1"/>
</dbReference>
<protein>
    <recommendedName>
        <fullName evidence="6">Cullin-5</fullName>
    </recommendedName>
</protein>
<dbReference type="PANTHER" id="PTHR11932">
    <property type="entry name" value="CULLIN"/>
    <property type="match status" value="1"/>
</dbReference>
<dbReference type="InterPro" id="IPR045093">
    <property type="entry name" value="Cullin"/>
</dbReference>
<dbReference type="FunFam" id="1.20.1310.10:FF:000014">
    <property type="entry name" value="Cullin 5"/>
    <property type="match status" value="1"/>
</dbReference>
<name>A0A914KTZ2_MELIC</name>
<accession>A0A914KTZ2</accession>
<comment type="similarity">
    <text evidence="2">Belongs to the cullin family.</text>
</comment>
<keyword evidence="5" id="KW-0832">Ubl conjugation</keyword>
<keyword evidence="8" id="KW-1185">Reference proteome</keyword>
<dbReference type="GO" id="GO:0006511">
    <property type="term" value="P:ubiquitin-dependent protein catabolic process"/>
    <property type="evidence" value="ECO:0007669"/>
    <property type="project" value="InterPro"/>
</dbReference>
<evidence type="ECO:0000256" key="2">
    <source>
        <dbReference type="ARBA" id="ARBA00006019"/>
    </source>
</evidence>